<dbReference type="Pfam" id="PF07699">
    <property type="entry name" value="Ephrin_rec_like"/>
    <property type="match status" value="3"/>
</dbReference>
<feature type="disulfide bond" evidence="2">
    <location>
        <begin position="1223"/>
        <end position="1241"/>
    </location>
</feature>
<protein>
    <submittedName>
        <fullName evidence="7">Uncharacterized protein</fullName>
    </submittedName>
</protein>
<feature type="domain" description="SRCR" evidence="6">
    <location>
        <begin position="266"/>
        <end position="380"/>
    </location>
</feature>
<accession>A0A9W7C0C8</accession>
<keyword evidence="4" id="KW-1133">Transmembrane helix</keyword>
<proteinExistence type="predicted"/>
<dbReference type="SUPFAM" id="SSF57586">
    <property type="entry name" value="TNF receptor-like"/>
    <property type="match status" value="1"/>
</dbReference>
<reference evidence="8" key="1">
    <citation type="journal article" date="2023" name="Commun. Biol.">
        <title>Genome analysis of Parmales, the sister group of diatoms, reveals the evolutionary specialization of diatoms from phago-mixotrophs to photoautotrophs.</title>
        <authorList>
            <person name="Ban H."/>
            <person name="Sato S."/>
            <person name="Yoshikawa S."/>
            <person name="Yamada K."/>
            <person name="Nakamura Y."/>
            <person name="Ichinomiya M."/>
            <person name="Sato N."/>
            <person name="Blanc-Mathieu R."/>
            <person name="Endo H."/>
            <person name="Kuwata A."/>
            <person name="Ogata H."/>
        </authorList>
    </citation>
    <scope>NUCLEOTIDE SEQUENCE [LARGE SCALE GENOMIC DNA]</scope>
    <source>
        <strain evidence="8">NIES 3701</strain>
    </source>
</reference>
<dbReference type="GO" id="GO:0016020">
    <property type="term" value="C:membrane"/>
    <property type="evidence" value="ECO:0007669"/>
    <property type="project" value="InterPro"/>
</dbReference>
<dbReference type="SMART" id="SM00208">
    <property type="entry name" value="TNFR"/>
    <property type="match status" value="5"/>
</dbReference>
<evidence type="ECO:0000313" key="7">
    <source>
        <dbReference type="EMBL" id="GMI00275.1"/>
    </source>
</evidence>
<name>A0A9W7C0C8_9STRA</name>
<feature type="domain" description="TNFR-Cys" evidence="5">
    <location>
        <begin position="1201"/>
        <end position="1241"/>
    </location>
</feature>
<keyword evidence="1 2" id="KW-1015">Disulfide bond</keyword>
<evidence type="ECO:0000256" key="3">
    <source>
        <dbReference type="SAM" id="MobiDB-lite"/>
    </source>
</evidence>
<dbReference type="Proteomes" id="UP001165085">
    <property type="component" value="Unassembled WGS sequence"/>
</dbReference>
<dbReference type="InterPro" id="IPR009030">
    <property type="entry name" value="Growth_fac_rcpt_cys_sf"/>
</dbReference>
<dbReference type="EMBL" id="BRXY01000568">
    <property type="protein sequence ID" value="GMI00275.1"/>
    <property type="molecule type" value="Genomic_DNA"/>
</dbReference>
<dbReference type="OrthoDB" id="201089at2759"/>
<feature type="transmembrane region" description="Helical" evidence="4">
    <location>
        <begin position="1601"/>
        <end position="1619"/>
    </location>
</feature>
<comment type="caution">
    <text evidence="7">The sequence shown here is derived from an EMBL/GenBank/DDBJ whole genome shotgun (WGS) entry which is preliminary data.</text>
</comment>
<evidence type="ECO:0000259" key="5">
    <source>
        <dbReference type="PROSITE" id="PS50050"/>
    </source>
</evidence>
<keyword evidence="4" id="KW-0812">Transmembrane</keyword>
<dbReference type="SMART" id="SM01411">
    <property type="entry name" value="Ephrin_rec_like"/>
    <property type="match status" value="14"/>
</dbReference>
<feature type="domain" description="SRCR" evidence="6">
    <location>
        <begin position="38"/>
        <end position="162"/>
    </location>
</feature>
<evidence type="ECO:0000256" key="2">
    <source>
        <dbReference type="PROSITE-ProRule" id="PRU00206"/>
    </source>
</evidence>
<dbReference type="SUPFAM" id="SSF56487">
    <property type="entry name" value="SRCR-like"/>
    <property type="match status" value="3"/>
</dbReference>
<feature type="disulfide bond" evidence="2">
    <location>
        <begin position="1202"/>
        <end position="1217"/>
    </location>
</feature>
<dbReference type="PANTHER" id="PTHR46967:SF2">
    <property type="entry name" value="SUSHI, VON WILLEBRAND FACTOR TYPE A, EGF AND PENTRAXIN DOMAIN-CONTAINING PROTEIN 1-LIKE"/>
    <property type="match status" value="1"/>
</dbReference>
<dbReference type="PROSITE" id="PS50287">
    <property type="entry name" value="SRCR_2"/>
    <property type="match status" value="3"/>
</dbReference>
<keyword evidence="4" id="KW-0472">Membrane</keyword>
<feature type="transmembrane region" description="Helical" evidence="4">
    <location>
        <begin position="1468"/>
        <end position="1489"/>
    </location>
</feature>
<evidence type="ECO:0000313" key="8">
    <source>
        <dbReference type="Proteomes" id="UP001165085"/>
    </source>
</evidence>
<dbReference type="SUPFAM" id="SSF57184">
    <property type="entry name" value="Growth factor receptor domain"/>
    <property type="match status" value="3"/>
</dbReference>
<feature type="disulfide bond" evidence="2">
    <location>
        <begin position="1220"/>
        <end position="1233"/>
    </location>
</feature>
<feature type="region of interest" description="Disordered" evidence="3">
    <location>
        <begin position="685"/>
        <end position="704"/>
    </location>
</feature>
<dbReference type="PROSITE" id="PS50050">
    <property type="entry name" value="TNFR_NGFR_2"/>
    <property type="match status" value="1"/>
</dbReference>
<feature type="compositionally biased region" description="Pro residues" evidence="3">
    <location>
        <begin position="691"/>
        <end position="703"/>
    </location>
</feature>
<evidence type="ECO:0000259" key="6">
    <source>
        <dbReference type="PROSITE" id="PS50287"/>
    </source>
</evidence>
<gene>
    <name evidence="7" type="ORF">TrST_g3116</name>
</gene>
<dbReference type="InterPro" id="IPR011641">
    <property type="entry name" value="Tyr-kin_ephrin_A/B_rcpt-like"/>
</dbReference>
<keyword evidence="8" id="KW-1185">Reference proteome</keyword>
<dbReference type="InterPro" id="IPR001190">
    <property type="entry name" value="SRCR"/>
</dbReference>
<evidence type="ECO:0000256" key="4">
    <source>
        <dbReference type="SAM" id="Phobius"/>
    </source>
</evidence>
<dbReference type="Gene3D" id="2.10.50.10">
    <property type="entry name" value="Tumor Necrosis Factor Receptor, subunit A, domain 2"/>
    <property type="match status" value="8"/>
</dbReference>
<evidence type="ECO:0000256" key="1">
    <source>
        <dbReference type="ARBA" id="ARBA00023157"/>
    </source>
</evidence>
<feature type="transmembrane region" description="Helical" evidence="4">
    <location>
        <begin position="1639"/>
        <end position="1658"/>
    </location>
</feature>
<sequence>MQLNTCQADNCAAGSEPNLSGTMEYPTAGILLEDGPLVRLRNGSNQQVTFSSEDVDLGVIEGRMEVLSGGVWGTISDELFEYADAAVLCRELAAEQGYVATYVDDLSRDEVPSAPSSTTPVVWWKLGCNGNEEHVADCSKFNYPPRADGIYDHSKDAGIYCILESPQECVQCVAGKYQDSPTVSVNMCKNCPEGKLSPAGASSLLQCALCPQGTRGTQNDQGVPICEDCNDNSSSNQDRTACECDPGYEDRSLSGIELPDTFNIRLRTAAGSSPIFDEYEKVSGRIEFRAGFLWGSIKQTSANPWDDFNALVACKEIAAENGYDYVSANVLTLEATPDGSTDQLYEGFACTGSESTLDSCPRSSASSPKDPSLNVGIECSFYVSHWVGDCSPCQAGQYSDSPGMPCTPCEEGKFATSSATQTCTDCPAGKASDTAGATDPIVCGLCGGGTYSLAAASDCESCPSGKYSSASGTELNVACTDCSPGKVSSGGLAECSPCTSGHFQPLAGKGSCESCDAPFEVDASKVDCSCPAGTTDVYPSGRIGDAGTLRLRDASNAAPNFGVVGAGTVQGRVEVIPSGKASFGTISAESEWDNNAAHVACHQLGDALGYMLLSALPTTALETPDAGTDGSFIGQFWGDLECEGSEDYLQLCEGSSNYLAEDDLDHTKDVGVTCAYYPIQCQAGGDGTTPTPSPTMNPTPAPTDPESTSCPIGYDCRGGSPVACVAGKYSKGTLTGACLDCPVGSKCVGGAGKQPCQAGEYQSLVAQDFCLICEKGAYNPNRGQTSCTPCPLGTYNNDDGERRLSHDNLSDCTLCATGKYSSAAGSSVCSNCAAGKSNGEAGSTLATQCEICGKGKYAVSGYECTDCPAGKFLDDARTAESYHDSPDDCFICGIGKYQSNVASTDCVVCPKGTYNNDNAVVSAHHDSVDDCIVCPAGTYNAEAADAASKHDDVNDCVVCSSGKYLPDEATSAELHDSADDCIACGAGKKNEDEGAKAENHDSPLDCTNCEPNFFSDDSTGTSSCVACAEGKFSVGGSGTCSNCPPGFTCTYADEGTENAGQLLSTAPCPLGKYSQTGEVCISCEKGFRCPGGTNQMECNQGEHQPSTEQSTCLPCKAGTYQMIPGQETCEICPEGYFCPAQTATPIECGSVSSFCTAGSITPLLAQAGKYTTPDSVESEETRTAASFCPSGYACRGGVKTSCVAGVTYQPDAGKSSCNVCSSCGPGKYVAMECTISSDRICESCPGGSASLGGQTECSECGDGKPTNNETSASICTTCPQYEELDLSIGYSVTACKCMPSFVRRLGNESCSCTPGHTLTGEECSPCEVGRFKDDYGVHSCSRCEDVLKNSVTLSKNSTMASECVCPAGKFDNLLGGSARMCEPVKKGMSITVEAMTLSTVTVEPGFWRVGPQSIDIRKCPVSDACPGGNSSNYCREGHAGPYCNLCEPDYTKDPFQICQTCSSTTEDVVKSIMVITAILTFTGLIFYYAHKKHLGANTNYDRRKLSKRLLWVDRRKIQLPIEEREKDLELMAEAFLFEPYKPEFWYFEVVETIRRLCLTGVLSAVAPGSFSQLSIGLLMSIFFTTVFCKLEPYHEPRDNKIAILSSWQLVLVFLCSYFMKSASLLTNSVDDSADFEFMGYLLIFSFIAIIVLFVIYAIEQKDDFSEDAEEMAERILAEQSKSTMNMSLASLGSLKSISNMNSSSSRKVSFAHNCGQIWNAGGNSNFTSE</sequence>
<dbReference type="Gene3D" id="3.10.250.10">
    <property type="entry name" value="SRCR-like domain"/>
    <property type="match status" value="3"/>
</dbReference>
<dbReference type="InterPro" id="IPR036772">
    <property type="entry name" value="SRCR-like_dom_sf"/>
</dbReference>
<organism evidence="7 8">
    <name type="scientific">Triparma strigata</name>
    <dbReference type="NCBI Taxonomy" id="1606541"/>
    <lineage>
        <taxon>Eukaryota</taxon>
        <taxon>Sar</taxon>
        <taxon>Stramenopiles</taxon>
        <taxon>Ochrophyta</taxon>
        <taxon>Bolidophyceae</taxon>
        <taxon>Parmales</taxon>
        <taxon>Triparmaceae</taxon>
        <taxon>Triparma</taxon>
    </lineage>
</organism>
<dbReference type="SMART" id="SM00202">
    <property type="entry name" value="SR"/>
    <property type="match status" value="3"/>
</dbReference>
<dbReference type="PROSITE" id="PS00652">
    <property type="entry name" value="TNFR_NGFR_1"/>
    <property type="match status" value="1"/>
</dbReference>
<dbReference type="Pfam" id="PF00530">
    <property type="entry name" value="SRCR"/>
    <property type="match status" value="3"/>
</dbReference>
<feature type="domain" description="SRCR" evidence="6">
    <location>
        <begin position="549"/>
        <end position="675"/>
    </location>
</feature>
<feature type="repeat" description="TNFR-Cys" evidence="2">
    <location>
        <begin position="1201"/>
        <end position="1241"/>
    </location>
</feature>
<dbReference type="InterPro" id="IPR001368">
    <property type="entry name" value="TNFR/NGFR_Cys_rich_reg"/>
</dbReference>
<dbReference type="PANTHER" id="PTHR46967">
    <property type="entry name" value="INSULIN-LIKE GROWTH FACTOR BINDING PROTEIN,N-TERMINAL"/>
    <property type="match status" value="1"/>
</dbReference>